<dbReference type="GO" id="GO:0016791">
    <property type="term" value="F:phosphatase activity"/>
    <property type="evidence" value="ECO:0007669"/>
    <property type="project" value="TreeGrafter"/>
</dbReference>
<dbReference type="EMBL" id="CP063849">
    <property type="protein sequence ID" value="QOY90432.1"/>
    <property type="molecule type" value="Genomic_DNA"/>
</dbReference>
<dbReference type="SMART" id="SM00331">
    <property type="entry name" value="PP2C_SIG"/>
    <property type="match status" value="1"/>
</dbReference>
<accession>A0A7S7NV82</accession>
<gene>
    <name evidence="3" type="ORF">IRI77_10885</name>
</gene>
<dbReference type="PANTHER" id="PTHR43156">
    <property type="entry name" value="STAGE II SPORULATION PROTEIN E-RELATED"/>
    <property type="match status" value="1"/>
</dbReference>
<evidence type="ECO:0000313" key="3">
    <source>
        <dbReference type="EMBL" id="QOY90432.1"/>
    </source>
</evidence>
<dbReference type="InterPro" id="IPR036457">
    <property type="entry name" value="PPM-type-like_dom_sf"/>
</dbReference>
<dbReference type="Proteomes" id="UP000593892">
    <property type="component" value="Chromosome"/>
</dbReference>
<evidence type="ECO:0000256" key="1">
    <source>
        <dbReference type="ARBA" id="ARBA00022801"/>
    </source>
</evidence>
<protein>
    <submittedName>
        <fullName evidence="3">PP2C family protein-serine/threonine phosphatase</fullName>
    </submittedName>
</protein>
<organism evidence="3 4">
    <name type="scientific">Paludibaculum fermentans</name>
    <dbReference type="NCBI Taxonomy" id="1473598"/>
    <lineage>
        <taxon>Bacteria</taxon>
        <taxon>Pseudomonadati</taxon>
        <taxon>Acidobacteriota</taxon>
        <taxon>Terriglobia</taxon>
        <taxon>Bryobacterales</taxon>
        <taxon>Bryobacteraceae</taxon>
        <taxon>Paludibaculum</taxon>
    </lineage>
</organism>
<evidence type="ECO:0000259" key="2">
    <source>
        <dbReference type="PROSITE" id="PS51746"/>
    </source>
</evidence>
<dbReference type="Gene3D" id="3.30.450.40">
    <property type="match status" value="1"/>
</dbReference>
<dbReference type="SUPFAM" id="SSF81606">
    <property type="entry name" value="PP2C-like"/>
    <property type="match status" value="1"/>
</dbReference>
<dbReference type="SUPFAM" id="SSF55781">
    <property type="entry name" value="GAF domain-like"/>
    <property type="match status" value="2"/>
</dbReference>
<evidence type="ECO:0000313" key="4">
    <source>
        <dbReference type="Proteomes" id="UP000593892"/>
    </source>
</evidence>
<dbReference type="InterPro" id="IPR052016">
    <property type="entry name" value="Bact_Sigma-Reg"/>
</dbReference>
<dbReference type="Pfam" id="PF07228">
    <property type="entry name" value="SpoIIE"/>
    <property type="match status" value="1"/>
</dbReference>
<dbReference type="RefSeq" id="WP_194452096.1">
    <property type="nucleotide sequence ID" value="NZ_CP063849.1"/>
</dbReference>
<dbReference type="Gene3D" id="3.60.40.10">
    <property type="entry name" value="PPM-type phosphatase domain"/>
    <property type="match status" value="1"/>
</dbReference>
<name>A0A7S7NV82_PALFE</name>
<reference evidence="3 4" key="1">
    <citation type="submission" date="2020-10" db="EMBL/GenBank/DDBJ databases">
        <title>Complete genome sequence of Paludibaculum fermentans P105T, a facultatively anaerobic acidobacterium capable of dissimilatory Fe(III) reduction.</title>
        <authorList>
            <person name="Dedysh S.N."/>
            <person name="Beletsky A.V."/>
            <person name="Kulichevskaya I.S."/>
            <person name="Mardanov A.V."/>
            <person name="Ravin N.V."/>
        </authorList>
    </citation>
    <scope>NUCLEOTIDE SEQUENCE [LARGE SCALE GENOMIC DNA]</scope>
    <source>
        <strain evidence="3 4">P105</strain>
    </source>
</reference>
<dbReference type="InterPro" id="IPR001932">
    <property type="entry name" value="PPM-type_phosphatase-like_dom"/>
</dbReference>
<dbReference type="InterPro" id="IPR029016">
    <property type="entry name" value="GAF-like_dom_sf"/>
</dbReference>
<dbReference type="KEGG" id="pfer:IRI77_10885"/>
<sequence length="538" mass="58365">MDARLTDTRLDATRLESLLESAKLLSSSLKLEDQLRHLLRTVMGRLLIMRAAVALKEGDELKIALSRGVSGLPAGAVFDATQALTLGLDSIHTIGDEAGPLGILALGKPARGALEPGEVDFLEALLSLAAASIANARAHSDVIKSNRALDQKIQELRALLDLVRGLAATIDADEVAQMLMLTLSGRWAVRKHGMLTWKENQPPIARAKGIEVQELETWRGLLDESGNTVEANGFLLFPLRSGETICGMVALGPRPANLAYSPSDLDFCTGLIAQASVALDNAWHFRDTLYRQQLEKELTLAASIQQDLFPKSLPDLRQSDIWARNRQARQVGGDYYDVLPIGPSGRDNPHLLCVADISGKGISASLLMANIQATLRALLSSHPALIDLAARTNDLLYASTPGNKYSTAIFVRYDPVSGKCEYVNGGHSDGILLRASGEVEMLTTTGLPIGLFPKREYEVVEFDIHPGDVLMLYSDGVTDACTVDDLEFGVERAVECVRRTVHLPASEILDHVFQSIDEFAAGAPQFDDITVMVLKRTD</sequence>
<dbReference type="PANTHER" id="PTHR43156:SF2">
    <property type="entry name" value="STAGE II SPORULATION PROTEIN E"/>
    <property type="match status" value="1"/>
</dbReference>
<dbReference type="AlphaFoldDB" id="A0A7S7NV82"/>
<feature type="domain" description="PPM-type phosphatase" evidence="2">
    <location>
        <begin position="318"/>
        <end position="536"/>
    </location>
</feature>
<keyword evidence="4" id="KW-1185">Reference proteome</keyword>
<dbReference type="PROSITE" id="PS51746">
    <property type="entry name" value="PPM_2"/>
    <property type="match status" value="1"/>
</dbReference>
<keyword evidence="1" id="KW-0378">Hydrolase</keyword>
<proteinExistence type="predicted"/>